<dbReference type="SMART" id="SM01415">
    <property type="entry name" value="DUF106"/>
    <property type="match status" value="1"/>
</dbReference>
<dbReference type="InterPro" id="IPR002809">
    <property type="entry name" value="EMC3/TMCO1"/>
</dbReference>
<dbReference type="InterPro" id="IPR008568">
    <property type="entry name" value="EMC3"/>
</dbReference>
<evidence type="ECO:0000313" key="7">
    <source>
        <dbReference type="EMBL" id="CAG7729877.1"/>
    </source>
</evidence>
<dbReference type="OrthoDB" id="6745403at2759"/>
<proteinExistence type="inferred from homology"/>
<dbReference type="Proteomes" id="UP000708208">
    <property type="component" value="Unassembled WGS sequence"/>
</dbReference>
<evidence type="ECO:0000256" key="2">
    <source>
        <dbReference type="ARBA" id="ARBA00005376"/>
    </source>
</evidence>
<organism evidence="7 8">
    <name type="scientific">Allacma fusca</name>
    <dbReference type="NCBI Taxonomy" id="39272"/>
    <lineage>
        <taxon>Eukaryota</taxon>
        <taxon>Metazoa</taxon>
        <taxon>Ecdysozoa</taxon>
        <taxon>Arthropoda</taxon>
        <taxon>Hexapoda</taxon>
        <taxon>Collembola</taxon>
        <taxon>Symphypleona</taxon>
        <taxon>Sminthuridae</taxon>
        <taxon>Allacma</taxon>
    </lineage>
</organism>
<comment type="caution">
    <text evidence="7">The sequence shown here is derived from an EMBL/GenBank/DDBJ whole genome shotgun (WGS) entry which is preliminary data.</text>
</comment>
<keyword evidence="8" id="KW-1185">Reference proteome</keyword>
<comment type="similarity">
    <text evidence="2">Belongs to the EMC3 family.</text>
</comment>
<evidence type="ECO:0000256" key="3">
    <source>
        <dbReference type="ARBA" id="ARBA00020822"/>
    </source>
</evidence>
<dbReference type="GO" id="GO:0034975">
    <property type="term" value="P:protein folding in endoplasmic reticulum"/>
    <property type="evidence" value="ECO:0007669"/>
    <property type="project" value="TreeGrafter"/>
</dbReference>
<feature type="non-terminal residue" evidence="7">
    <location>
        <position position="1"/>
    </location>
</feature>
<keyword evidence="4" id="KW-0812">Transmembrane</keyword>
<evidence type="ECO:0000256" key="4">
    <source>
        <dbReference type="ARBA" id="ARBA00022692"/>
    </source>
</evidence>
<dbReference type="PANTHER" id="PTHR13116">
    <property type="entry name" value="ER MEMBRANE PROTEIN COMPLEX SUBUNIT 3"/>
    <property type="match status" value="1"/>
</dbReference>
<keyword evidence="6" id="KW-0472">Membrane</keyword>
<evidence type="ECO:0000313" key="8">
    <source>
        <dbReference type="Proteomes" id="UP000708208"/>
    </source>
</evidence>
<gene>
    <name evidence="7" type="ORF">AFUS01_LOCUS18565</name>
</gene>
<evidence type="ECO:0000256" key="6">
    <source>
        <dbReference type="ARBA" id="ARBA00023136"/>
    </source>
</evidence>
<accession>A0A8J2K5V7</accession>
<protein>
    <recommendedName>
        <fullName evidence="3">ER membrane protein complex subunit 3</fullName>
    </recommendedName>
</protein>
<sequence>MLLCTALRILGPIRERCFGGVDCLEWLREEIGIVRHYVAMLLSTQKKVELLQVQDSQAMIRARMLRENGKYLPEQSFLMRRSFFNDEDTGYFKTQKRTAAPQNPMSDPSMMTEMLKGNVTNVLPMILIGGWINWTFSGFVTTKVPFP</sequence>
<keyword evidence="5" id="KW-1133">Transmembrane helix</keyword>
<dbReference type="Pfam" id="PF01956">
    <property type="entry name" value="EMC3_TMCO1"/>
    <property type="match status" value="1"/>
</dbReference>
<dbReference type="GO" id="GO:0072546">
    <property type="term" value="C:EMC complex"/>
    <property type="evidence" value="ECO:0007669"/>
    <property type="project" value="TreeGrafter"/>
</dbReference>
<name>A0A8J2K5V7_9HEXA</name>
<evidence type="ECO:0000256" key="1">
    <source>
        <dbReference type="ARBA" id="ARBA00004141"/>
    </source>
</evidence>
<reference evidence="7" key="1">
    <citation type="submission" date="2021-06" db="EMBL/GenBank/DDBJ databases">
        <authorList>
            <person name="Hodson N. C."/>
            <person name="Mongue J. A."/>
            <person name="Jaron S. K."/>
        </authorList>
    </citation>
    <scope>NUCLEOTIDE SEQUENCE</scope>
</reference>
<comment type="subcellular location">
    <subcellularLocation>
        <location evidence="1">Membrane</location>
        <topology evidence="1">Multi-pass membrane protein</topology>
    </subcellularLocation>
</comment>
<evidence type="ECO:0000256" key="5">
    <source>
        <dbReference type="ARBA" id="ARBA00022989"/>
    </source>
</evidence>
<dbReference type="EMBL" id="CAJVCH010185741">
    <property type="protein sequence ID" value="CAG7729877.1"/>
    <property type="molecule type" value="Genomic_DNA"/>
</dbReference>
<dbReference type="PANTHER" id="PTHR13116:SF5">
    <property type="entry name" value="ER MEMBRANE PROTEIN COMPLEX SUBUNIT 3"/>
    <property type="match status" value="1"/>
</dbReference>
<dbReference type="AlphaFoldDB" id="A0A8J2K5V7"/>